<evidence type="ECO:0000256" key="8">
    <source>
        <dbReference type="ARBA" id="ARBA00023002"/>
    </source>
</evidence>
<evidence type="ECO:0000313" key="15">
    <source>
        <dbReference type="Proteomes" id="UP000665020"/>
    </source>
</evidence>
<protein>
    <recommendedName>
        <fullName evidence="3">NADH:ubiquinone reductase (non-electrogenic)</fullName>
        <ecNumber evidence="3">1.6.5.9</ecNumber>
    </recommendedName>
</protein>
<evidence type="ECO:0000256" key="7">
    <source>
        <dbReference type="ARBA" id="ARBA00022989"/>
    </source>
</evidence>
<keyword evidence="7 12" id="KW-1133">Transmembrane helix</keyword>
<feature type="transmembrane region" description="Helical" evidence="12">
    <location>
        <begin position="382"/>
        <end position="401"/>
    </location>
</feature>
<feature type="transmembrane region" description="Helical" evidence="12">
    <location>
        <begin position="538"/>
        <end position="560"/>
    </location>
</feature>
<feature type="transmembrane region" description="Helical" evidence="12">
    <location>
        <begin position="422"/>
        <end position="440"/>
    </location>
</feature>
<evidence type="ECO:0000256" key="6">
    <source>
        <dbReference type="ARBA" id="ARBA00022827"/>
    </source>
</evidence>
<comment type="subcellular location">
    <subcellularLocation>
        <location evidence="1">Membrane</location>
        <topology evidence="1">Multi-pass membrane protein</topology>
    </subcellularLocation>
</comment>
<evidence type="ECO:0000256" key="11">
    <source>
        <dbReference type="ARBA" id="ARBA00047599"/>
    </source>
</evidence>
<feature type="transmembrane region" description="Helical" evidence="12">
    <location>
        <begin position="504"/>
        <end position="526"/>
    </location>
</feature>
<keyword evidence="9" id="KW-0520">NAD</keyword>
<dbReference type="KEGG" id="ifn:GM661_03915"/>
<organism evidence="14 15">
    <name type="scientific">Iocasia fonsfrigidae</name>
    <dbReference type="NCBI Taxonomy" id="2682810"/>
    <lineage>
        <taxon>Bacteria</taxon>
        <taxon>Bacillati</taxon>
        <taxon>Bacillota</taxon>
        <taxon>Clostridia</taxon>
        <taxon>Halanaerobiales</taxon>
        <taxon>Halanaerobiaceae</taxon>
        <taxon>Iocasia</taxon>
    </lineage>
</organism>
<name>A0A8A7K5Y2_9FIRM</name>
<dbReference type="InterPro" id="IPR036188">
    <property type="entry name" value="FAD/NAD-bd_sf"/>
</dbReference>
<feature type="transmembrane region" description="Helical" evidence="12">
    <location>
        <begin position="473"/>
        <end position="492"/>
    </location>
</feature>
<evidence type="ECO:0000256" key="10">
    <source>
        <dbReference type="ARBA" id="ARBA00023136"/>
    </source>
</evidence>
<evidence type="ECO:0000256" key="3">
    <source>
        <dbReference type="ARBA" id="ARBA00012637"/>
    </source>
</evidence>
<dbReference type="Pfam" id="PF07992">
    <property type="entry name" value="Pyr_redox_2"/>
    <property type="match status" value="1"/>
</dbReference>
<keyword evidence="15" id="KW-1185">Reference proteome</keyword>
<dbReference type="GO" id="GO:0016020">
    <property type="term" value="C:membrane"/>
    <property type="evidence" value="ECO:0007669"/>
    <property type="project" value="UniProtKB-SubCell"/>
</dbReference>
<evidence type="ECO:0000313" key="14">
    <source>
        <dbReference type="EMBL" id="QTL97183.1"/>
    </source>
</evidence>
<dbReference type="InterPro" id="IPR023753">
    <property type="entry name" value="FAD/NAD-binding_dom"/>
</dbReference>
<evidence type="ECO:0000256" key="9">
    <source>
        <dbReference type="ARBA" id="ARBA00023027"/>
    </source>
</evidence>
<evidence type="ECO:0000256" key="4">
    <source>
        <dbReference type="ARBA" id="ARBA00022630"/>
    </source>
</evidence>
<evidence type="ECO:0000259" key="13">
    <source>
        <dbReference type="Pfam" id="PF07992"/>
    </source>
</evidence>
<keyword evidence="8" id="KW-0560">Oxidoreductase</keyword>
<keyword evidence="5 12" id="KW-0812">Transmembrane</keyword>
<dbReference type="InterPro" id="IPR045024">
    <property type="entry name" value="NDH-2"/>
</dbReference>
<dbReference type="RefSeq" id="WP_230868830.1">
    <property type="nucleotide sequence ID" value="NZ_CP046640.1"/>
</dbReference>
<comment type="similarity">
    <text evidence="2">Belongs to the NADH dehydrogenase family.</text>
</comment>
<keyword evidence="10 12" id="KW-0472">Membrane</keyword>
<dbReference type="PANTHER" id="PTHR43706">
    <property type="entry name" value="NADH DEHYDROGENASE"/>
    <property type="match status" value="1"/>
</dbReference>
<dbReference type="Pfam" id="PF07681">
    <property type="entry name" value="DoxX"/>
    <property type="match status" value="1"/>
</dbReference>
<comment type="catalytic activity">
    <reaction evidence="11">
        <text>a quinone + NADH + H(+) = a quinol + NAD(+)</text>
        <dbReference type="Rhea" id="RHEA:46160"/>
        <dbReference type="ChEBI" id="CHEBI:15378"/>
        <dbReference type="ChEBI" id="CHEBI:24646"/>
        <dbReference type="ChEBI" id="CHEBI:57540"/>
        <dbReference type="ChEBI" id="CHEBI:57945"/>
        <dbReference type="ChEBI" id="CHEBI:132124"/>
        <dbReference type="EC" id="1.6.5.9"/>
    </reaction>
</comment>
<sequence>MSKNIIILGAGYGGITAAKKLNRLLKKNPNTTITLIDNNPYHTLLTEVHEVAGNRIDSERVKIGLNDIFNSTEVNIVKDKINDINFESKTLSSENFQYNYDYLILGTGSQPTHCGVKGADENTFTLWSIDDAEAINQHIKKCFQEARVIRDSQLRRELLTFAVCGGGFTGVEMLGELIEWLDELSAQYEIPRDEVNLYLCEGLDRILPSLDQKLADKAMDYLQKKAVNLKLGSFVDEVKENGLVFSNGDVLNCRTIVWNCGVMASDTATTLELKTDKRGRIEVNSYLQTIEYPEVYAIGDNAHTPWQDKKALPALVEAALQTGETAAHNIAADINGSKKEEIKAKLHGIMVSIGGKYALADLMGISLTSWPAMYMKHLVNMHYLFSLGGFKNGIGYILNYIKEQSSSKGLVAQSFDHFSREASSFLLAFLRIFLGFQWLISGLDKVHNGWLTAGDKLVAGASTSPIGPNALDWYVSFMEAVVFPNAYLFQVMITMGELALSASLILGILVPLGGIGSFFMTINFFLSGFYPQNVTLPWFLFSSIAVIGAGRSLSVDYYLLPWLRRIIWRKKRGKNKDLQLVMNPINND</sequence>
<evidence type="ECO:0000256" key="12">
    <source>
        <dbReference type="SAM" id="Phobius"/>
    </source>
</evidence>
<dbReference type="AlphaFoldDB" id="A0A8A7K5Y2"/>
<keyword evidence="4" id="KW-0285">Flavoprotein</keyword>
<keyword evidence="6" id="KW-0274">FAD</keyword>
<feature type="domain" description="FAD/NAD(P)-binding" evidence="13">
    <location>
        <begin position="4"/>
        <end position="323"/>
    </location>
</feature>
<reference evidence="14" key="1">
    <citation type="submission" date="2019-12" db="EMBL/GenBank/DDBJ databases">
        <authorList>
            <person name="zhang j."/>
            <person name="sun C.M."/>
        </authorList>
    </citation>
    <scope>NUCLEOTIDE SEQUENCE</scope>
    <source>
        <strain evidence="14">NS-1</strain>
    </source>
</reference>
<dbReference type="EMBL" id="CP046640">
    <property type="protein sequence ID" value="QTL97183.1"/>
    <property type="molecule type" value="Genomic_DNA"/>
</dbReference>
<accession>A0A8A7K5Y2</accession>
<dbReference type="PRINTS" id="PR00411">
    <property type="entry name" value="PNDRDTASEI"/>
</dbReference>
<dbReference type="GO" id="GO:0050136">
    <property type="term" value="F:NADH dehydrogenase (quinone) (non-electrogenic) activity"/>
    <property type="evidence" value="ECO:0007669"/>
    <property type="project" value="UniProtKB-EC"/>
</dbReference>
<evidence type="ECO:0000256" key="1">
    <source>
        <dbReference type="ARBA" id="ARBA00004141"/>
    </source>
</evidence>
<gene>
    <name evidence="14" type="ORF">GM661_03915</name>
</gene>
<dbReference type="Proteomes" id="UP000665020">
    <property type="component" value="Chromosome"/>
</dbReference>
<dbReference type="InterPro" id="IPR032808">
    <property type="entry name" value="DoxX"/>
</dbReference>
<dbReference type="Gene3D" id="3.50.50.100">
    <property type="match status" value="1"/>
</dbReference>
<dbReference type="EC" id="1.6.5.9" evidence="3"/>
<proteinExistence type="inferred from homology"/>
<dbReference type="PANTHER" id="PTHR43706:SF47">
    <property type="entry name" value="EXTERNAL NADH-UBIQUINONE OXIDOREDUCTASE 1, MITOCHONDRIAL-RELATED"/>
    <property type="match status" value="1"/>
</dbReference>
<dbReference type="SUPFAM" id="SSF51905">
    <property type="entry name" value="FAD/NAD(P)-binding domain"/>
    <property type="match status" value="1"/>
</dbReference>
<evidence type="ECO:0000256" key="2">
    <source>
        <dbReference type="ARBA" id="ARBA00005272"/>
    </source>
</evidence>
<dbReference type="PRINTS" id="PR00368">
    <property type="entry name" value="FADPNR"/>
</dbReference>
<evidence type="ECO:0000256" key="5">
    <source>
        <dbReference type="ARBA" id="ARBA00022692"/>
    </source>
</evidence>